<keyword evidence="7" id="KW-0812">Transmembrane</keyword>
<dbReference type="EMBL" id="CP092863">
    <property type="protein sequence ID" value="UYV60182.1"/>
    <property type="molecule type" value="Genomic_DNA"/>
</dbReference>
<accession>A0ABY6JXQ8</accession>
<dbReference type="PANTHER" id="PTHR45842">
    <property type="entry name" value="SYNAPTIC ADHESION-LIKE MOLECULE SALM"/>
    <property type="match status" value="1"/>
</dbReference>
<dbReference type="SMART" id="SM00409">
    <property type="entry name" value="IG"/>
    <property type="match status" value="1"/>
</dbReference>
<feature type="compositionally biased region" description="Acidic residues" evidence="6">
    <location>
        <begin position="611"/>
        <end position="626"/>
    </location>
</feature>
<keyword evidence="5" id="KW-0325">Glycoprotein</keyword>
<organism evidence="9 10">
    <name type="scientific">Cordylochernes scorpioides</name>
    <dbReference type="NCBI Taxonomy" id="51811"/>
    <lineage>
        <taxon>Eukaryota</taxon>
        <taxon>Metazoa</taxon>
        <taxon>Ecdysozoa</taxon>
        <taxon>Arthropoda</taxon>
        <taxon>Chelicerata</taxon>
        <taxon>Arachnida</taxon>
        <taxon>Pseudoscorpiones</taxon>
        <taxon>Cheliferoidea</taxon>
        <taxon>Chernetidae</taxon>
        <taxon>Cordylochernes</taxon>
    </lineage>
</organism>
<name>A0ABY6JXQ8_9ARAC</name>
<dbReference type="InterPro" id="IPR013098">
    <property type="entry name" value="Ig_I-set"/>
</dbReference>
<feature type="domain" description="Ig-like" evidence="8">
    <location>
        <begin position="282"/>
        <end position="380"/>
    </location>
</feature>
<dbReference type="PROSITE" id="PS50835">
    <property type="entry name" value="IG_LIKE"/>
    <property type="match status" value="1"/>
</dbReference>
<dbReference type="InterPro" id="IPR013783">
    <property type="entry name" value="Ig-like_fold"/>
</dbReference>
<dbReference type="SUPFAM" id="SSF52058">
    <property type="entry name" value="L domain-like"/>
    <property type="match status" value="1"/>
</dbReference>
<dbReference type="SUPFAM" id="SSF48726">
    <property type="entry name" value="Immunoglobulin"/>
    <property type="match status" value="1"/>
</dbReference>
<keyword evidence="4" id="KW-1015">Disulfide bond</keyword>
<dbReference type="InterPro" id="IPR003591">
    <property type="entry name" value="Leu-rich_rpt_typical-subtyp"/>
</dbReference>
<dbReference type="Pfam" id="PF07679">
    <property type="entry name" value="I-set"/>
    <property type="match status" value="1"/>
</dbReference>
<protein>
    <submittedName>
        <fullName evidence="9">Kek1</fullName>
    </submittedName>
</protein>
<evidence type="ECO:0000313" key="10">
    <source>
        <dbReference type="Proteomes" id="UP001235939"/>
    </source>
</evidence>
<keyword evidence="1" id="KW-0433">Leucine-rich repeat</keyword>
<evidence type="ECO:0000256" key="1">
    <source>
        <dbReference type="ARBA" id="ARBA00022614"/>
    </source>
</evidence>
<gene>
    <name evidence="9" type="ORF">LAZ67_1000254</name>
</gene>
<keyword evidence="7" id="KW-1133">Transmembrane helix</keyword>
<keyword evidence="10" id="KW-1185">Reference proteome</keyword>
<dbReference type="InterPro" id="IPR003598">
    <property type="entry name" value="Ig_sub2"/>
</dbReference>
<evidence type="ECO:0000256" key="3">
    <source>
        <dbReference type="ARBA" id="ARBA00022737"/>
    </source>
</evidence>
<keyword evidence="3" id="KW-0677">Repeat</keyword>
<dbReference type="InterPro" id="IPR032675">
    <property type="entry name" value="LRR_dom_sf"/>
</dbReference>
<dbReference type="InterPro" id="IPR001611">
    <property type="entry name" value="Leu-rich_rpt"/>
</dbReference>
<dbReference type="Gene3D" id="2.60.40.10">
    <property type="entry name" value="Immunoglobulins"/>
    <property type="match status" value="1"/>
</dbReference>
<dbReference type="SMART" id="SM00408">
    <property type="entry name" value="IGc2"/>
    <property type="match status" value="1"/>
</dbReference>
<dbReference type="Gene3D" id="3.80.10.10">
    <property type="entry name" value="Ribonuclease Inhibitor"/>
    <property type="match status" value="2"/>
</dbReference>
<dbReference type="PROSITE" id="PS51450">
    <property type="entry name" value="LRR"/>
    <property type="match status" value="3"/>
</dbReference>
<keyword evidence="2" id="KW-0732">Signal</keyword>
<dbReference type="Proteomes" id="UP001235939">
    <property type="component" value="Chromosome 01"/>
</dbReference>
<evidence type="ECO:0000259" key="8">
    <source>
        <dbReference type="PROSITE" id="PS50835"/>
    </source>
</evidence>
<evidence type="ECO:0000256" key="4">
    <source>
        <dbReference type="ARBA" id="ARBA00023157"/>
    </source>
</evidence>
<evidence type="ECO:0000256" key="5">
    <source>
        <dbReference type="ARBA" id="ARBA00023180"/>
    </source>
</evidence>
<feature type="region of interest" description="Disordered" evidence="6">
    <location>
        <begin position="600"/>
        <end position="626"/>
    </location>
</feature>
<dbReference type="InterPro" id="IPR050467">
    <property type="entry name" value="LRFN"/>
</dbReference>
<proteinExistence type="predicted"/>
<sequence>MENIRFTKYDVTGASMKKKQFLSRSLQVYAVLLLNVLADAKSNCAPGCSCKWKSGKQTAECIEAKLLGVPLDLNTNTQVLDLTDNSLQTLPSKVFFHAQIIHLQKLYMIKCKISQIAEDAFHGLSNLIELYLSDNYITEIPSIALRDCYLLRRLELSRNPIQRIPNNSFEGLSQLTSLELRSCQIHTVEPNAFVGLDKLQYLKLDDNKLSTIPDEIIKTLPPLYALDVHRNPWICDCKIRGVHMWMISNNIPFISPPRCFYPLRLKNASWEELHSDEFSCPPHVSAIENPVISYENHNATLGCKIKALPDAVVNWSFKGRPIANLTLMSFGRQMYFIKEYGTIHKINTLTIINVMLKDTGYYLCSSSNTAGNVSVNITLEVNSKAELETGLSSPELAGIILGILFVFCLISLCLWRIVYQQSKVPMSQRKGFIYFSASILNSKNNPQISSTAKTLEDGEIINSGIVHQSEPNIFESTPSFLDNDHVKYNSKDVENIELSNHKERTIENGPDVSQDIPKNADFQEYNNLGSSSLSKPFRDNSNRLPGNVLYSGTNSLSRRNIQENQFGVDLYRPLYQGPHEAVPGGAWKHAGGPLVNQIHHALSPEARDSPDEGLGDEREYETDILD</sequence>
<dbReference type="InterPro" id="IPR003599">
    <property type="entry name" value="Ig_sub"/>
</dbReference>
<evidence type="ECO:0000256" key="6">
    <source>
        <dbReference type="SAM" id="MobiDB-lite"/>
    </source>
</evidence>
<evidence type="ECO:0000256" key="2">
    <source>
        <dbReference type="ARBA" id="ARBA00022729"/>
    </source>
</evidence>
<reference evidence="9 10" key="1">
    <citation type="submission" date="2022-01" db="EMBL/GenBank/DDBJ databases">
        <title>A chromosomal length assembly of Cordylochernes scorpioides.</title>
        <authorList>
            <person name="Zeh D."/>
            <person name="Zeh J."/>
        </authorList>
    </citation>
    <scope>NUCLEOTIDE SEQUENCE [LARGE SCALE GENOMIC DNA]</scope>
    <source>
        <strain evidence="9">IN4F17</strain>
        <tissue evidence="9">Whole Body</tissue>
    </source>
</reference>
<keyword evidence="7" id="KW-0472">Membrane</keyword>
<evidence type="ECO:0000256" key="7">
    <source>
        <dbReference type="SAM" id="Phobius"/>
    </source>
</evidence>
<evidence type="ECO:0000313" key="9">
    <source>
        <dbReference type="EMBL" id="UYV60182.1"/>
    </source>
</evidence>
<dbReference type="InterPro" id="IPR036179">
    <property type="entry name" value="Ig-like_dom_sf"/>
</dbReference>
<dbReference type="PANTHER" id="PTHR45842:SF12">
    <property type="entry name" value="KEKKON 5, ISOFORM A"/>
    <property type="match status" value="1"/>
</dbReference>
<dbReference type="Pfam" id="PF13855">
    <property type="entry name" value="LRR_8"/>
    <property type="match status" value="2"/>
</dbReference>
<feature type="transmembrane region" description="Helical" evidence="7">
    <location>
        <begin position="396"/>
        <end position="419"/>
    </location>
</feature>
<dbReference type="SMART" id="SM00369">
    <property type="entry name" value="LRR_TYP"/>
    <property type="match status" value="6"/>
</dbReference>
<dbReference type="InterPro" id="IPR007110">
    <property type="entry name" value="Ig-like_dom"/>
</dbReference>